<keyword evidence="1" id="KW-0255">Endonuclease</keyword>
<dbReference type="EMBL" id="JADOGI010000108">
    <property type="protein sequence ID" value="MBF8190015.1"/>
    <property type="molecule type" value="Genomic_DNA"/>
</dbReference>
<dbReference type="GO" id="GO:0004519">
    <property type="term" value="F:endonuclease activity"/>
    <property type="evidence" value="ECO:0007669"/>
    <property type="project" value="UniProtKB-KW"/>
</dbReference>
<keyword evidence="1" id="KW-0378">Hydrolase</keyword>
<dbReference type="Proteomes" id="UP000605361">
    <property type="component" value="Unassembled WGS sequence"/>
</dbReference>
<keyword evidence="2" id="KW-1185">Reference proteome</keyword>
<proteinExistence type="predicted"/>
<accession>A0A931AH30</accession>
<gene>
    <name evidence="1" type="ORF">ITP53_30675</name>
</gene>
<keyword evidence="1" id="KW-0540">Nuclease</keyword>
<reference evidence="1" key="1">
    <citation type="submission" date="2020-11" db="EMBL/GenBank/DDBJ databases">
        <title>Whole-genome analyses of Nonomuraea sp. K274.</title>
        <authorList>
            <person name="Veyisoglu A."/>
        </authorList>
    </citation>
    <scope>NUCLEOTIDE SEQUENCE</scope>
    <source>
        <strain evidence="1">K274</strain>
    </source>
</reference>
<dbReference type="NCBIfam" id="NF033179">
    <property type="entry name" value="TnsA_like_Actin"/>
    <property type="match status" value="1"/>
</dbReference>
<name>A0A931AH30_9ACTN</name>
<dbReference type="AlphaFoldDB" id="A0A931AH30"/>
<evidence type="ECO:0000313" key="2">
    <source>
        <dbReference type="Proteomes" id="UP000605361"/>
    </source>
</evidence>
<organism evidence="1 2">
    <name type="scientific">Nonomuraea cypriaca</name>
    <dbReference type="NCBI Taxonomy" id="1187855"/>
    <lineage>
        <taxon>Bacteria</taxon>
        <taxon>Bacillati</taxon>
        <taxon>Actinomycetota</taxon>
        <taxon>Actinomycetes</taxon>
        <taxon>Streptosporangiales</taxon>
        <taxon>Streptosporangiaceae</taxon>
        <taxon>Nonomuraea</taxon>
    </lineage>
</organism>
<sequence>MTIGDVSVVWSDRCGWAELLAGGDDLGGGRETLALGEGWSRQWTARWRFEGGPVVCPVRDLAAMPVHGARPVRRFSWRTSQHHRPGLQFMVSTGRHHGFESHAEQRVLLALDFAGDVVEVLAQPFRLAFSTIDGLGEHIPDFLAVTRSGSWLIDVRPGGRIKAEDRVRFAAAAEVALSCGWRYAVAADWRPHVQTTLDTISSQRRSLSDPLGLQTALLAVVRDGPVPFGALVEQIKVPAMARAQALHLIWTRRLGINLAIPLNDQSLVHTGRGGDR</sequence>
<protein>
    <submittedName>
        <fullName evidence="1">TnsA-like heteromeric transposase endonuclease subunit</fullName>
    </submittedName>
</protein>
<comment type="caution">
    <text evidence="1">The sequence shown here is derived from an EMBL/GenBank/DDBJ whole genome shotgun (WGS) entry which is preliminary data.</text>
</comment>
<dbReference type="InterPro" id="IPR048000">
    <property type="entry name" value="TnsA-like"/>
</dbReference>
<evidence type="ECO:0000313" key="1">
    <source>
        <dbReference type="EMBL" id="MBF8190015.1"/>
    </source>
</evidence>